<keyword evidence="2" id="KW-0560">Oxidoreductase</keyword>
<comment type="similarity">
    <text evidence="1">Belongs to the nitroreductase family.</text>
</comment>
<evidence type="ECO:0000256" key="2">
    <source>
        <dbReference type="ARBA" id="ARBA00023002"/>
    </source>
</evidence>
<evidence type="ECO:0000259" key="3">
    <source>
        <dbReference type="Pfam" id="PF00881"/>
    </source>
</evidence>
<gene>
    <name evidence="4" type="ORF">ELQ35_01520</name>
</gene>
<dbReference type="RefSeq" id="WP_126863084.1">
    <property type="nucleotide sequence ID" value="NZ_JAUSTX010000003.1"/>
</dbReference>
<dbReference type="InterPro" id="IPR000415">
    <property type="entry name" value="Nitroreductase-like"/>
</dbReference>
<evidence type="ECO:0000256" key="1">
    <source>
        <dbReference type="ARBA" id="ARBA00007118"/>
    </source>
</evidence>
<evidence type="ECO:0000313" key="5">
    <source>
        <dbReference type="Proteomes" id="UP000267430"/>
    </source>
</evidence>
<dbReference type="AlphaFoldDB" id="A0A3S0WD05"/>
<dbReference type="GO" id="GO:0016491">
    <property type="term" value="F:oxidoreductase activity"/>
    <property type="evidence" value="ECO:0007669"/>
    <property type="project" value="UniProtKB-KW"/>
</dbReference>
<dbReference type="Pfam" id="PF00881">
    <property type="entry name" value="Nitroreductase"/>
    <property type="match status" value="2"/>
</dbReference>
<comment type="caution">
    <text evidence="4">The sequence shown here is derived from an EMBL/GenBank/DDBJ whole genome shotgun (WGS) entry which is preliminary data.</text>
</comment>
<sequence>MDVFEAIRKRREITHYLDKSIPDEDLERILDSAYLAPSGNNLPSREFILVTKRESLQHLAQSTPFVPWLAKAAAAIVVTGRPEESKYWLQDASIACGFIWLSAVELGLGAAFGAIYHAEDANESAQREGYVRETLTIPNDRRVVAILGLGYLEKEPAAKQLLPKESLIHYEQFQEK</sequence>
<dbReference type="Proteomes" id="UP000267430">
    <property type="component" value="Unassembled WGS sequence"/>
</dbReference>
<feature type="domain" description="Nitroreductase" evidence="3">
    <location>
        <begin position="7"/>
        <end position="60"/>
    </location>
</feature>
<organism evidence="4 5">
    <name type="scientific">Peribacillus cavernae</name>
    <dbReference type="NCBI Taxonomy" id="1674310"/>
    <lineage>
        <taxon>Bacteria</taxon>
        <taxon>Bacillati</taxon>
        <taxon>Bacillota</taxon>
        <taxon>Bacilli</taxon>
        <taxon>Bacillales</taxon>
        <taxon>Bacillaceae</taxon>
        <taxon>Peribacillus</taxon>
    </lineage>
</organism>
<evidence type="ECO:0000313" key="4">
    <source>
        <dbReference type="EMBL" id="RUQ32793.1"/>
    </source>
</evidence>
<keyword evidence="5" id="KW-1185">Reference proteome</keyword>
<accession>A0A3S0WD05</accession>
<name>A0A3S0WD05_9BACI</name>
<dbReference type="Gene3D" id="3.40.109.10">
    <property type="entry name" value="NADH Oxidase"/>
    <property type="match status" value="1"/>
</dbReference>
<dbReference type="EMBL" id="RYZZ01000001">
    <property type="protein sequence ID" value="RUQ32793.1"/>
    <property type="molecule type" value="Genomic_DNA"/>
</dbReference>
<dbReference type="OrthoDB" id="9804207at2"/>
<dbReference type="SUPFAM" id="SSF55469">
    <property type="entry name" value="FMN-dependent nitroreductase-like"/>
    <property type="match status" value="1"/>
</dbReference>
<proteinExistence type="inferred from homology"/>
<dbReference type="PANTHER" id="PTHR43673:SF10">
    <property type="entry name" value="NADH DEHYDROGENASE_NAD(P)H NITROREDUCTASE XCC3605-RELATED"/>
    <property type="match status" value="1"/>
</dbReference>
<dbReference type="InterPro" id="IPR029479">
    <property type="entry name" value="Nitroreductase"/>
</dbReference>
<protein>
    <submittedName>
        <fullName evidence="4">Nitroreductase</fullName>
    </submittedName>
</protein>
<dbReference type="PANTHER" id="PTHR43673">
    <property type="entry name" value="NAD(P)H NITROREDUCTASE YDGI-RELATED"/>
    <property type="match status" value="1"/>
</dbReference>
<feature type="domain" description="Nitroreductase" evidence="3">
    <location>
        <begin position="66"/>
        <end position="151"/>
    </location>
</feature>
<reference evidence="4 5" key="1">
    <citation type="submission" date="2018-12" db="EMBL/GenBank/DDBJ databases">
        <title>Bacillus chawlae sp. nov., Bacillus glennii sp. nov., and Bacillus saganii sp. nov. Isolated from the Vehicle Assembly Building at Kennedy Space Center where the Viking Spacecraft were Assembled.</title>
        <authorList>
            <person name="Seuylemezian A."/>
            <person name="Vaishampayan P."/>
        </authorList>
    </citation>
    <scope>NUCLEOTIDE SEQUENCE [LARGE SCALE GENOMIC DNA]</scope>
    <source>
        <strain evidence="4 5">L5</strain>
    </source>
</reference>